<dbReference type="Proteomes" id="UP000095282">
    <property type="component" value="Unplaced"/>
</dbReference>
<evidence type="ECO:0000313" key="3">
    <source>
        <dbReference type="WBParaSite" id="Csp11.Scaffold622.g6226.t1"/>
    </source>
</evidence>
<dbReference type="WBParaSite" id="Csp11.Scaffold622.g6226.t1">
    <property type="protein sequence ID" value="Csp11.Scaffold622.g6226.t1"/>
    <property type="gene ID" value="Csp11.Scaffold622.g6226"/>
</dbReference>
<accession>A0A1I7TID0</accession>
<evidence type="ECO:0000313" key="2">
    <source>
        <dbReference type="Proteomes" id="UP000095282"/>
    </source>
</evidence>
<name>A0A1I7TID0_9PELO</name>
<sequence>MNTLKAILIYQLHWLSYHMDTSTNMTPVVIVPSTTKDDEEGVEGVLMLLGIGVFFCLLYLAMVFYRRFRKHFNWLESVTMATRNTRVEYANRAHNNDDVESAPKKATIVRFVIDGRVLEDEE</sequence>
<organism evidence="2 3">
    <name type="scientific">Caenorhabditis tropicalis</name>
    <dbReference type="NCBI Taxonomy" id="1561998"/>
    <lineage>
        <taxon>Eukaryota</taxon>
        <taxon>Metazoa</taxon>
        <taxon>Ecdysozoa</taxon>
        <taxon>Nematoda</taxon>
        <taxon>Chromadorea</taxon>
        <taxon>Rhabditida</taxon>
        <taxon>Rhabditina</taxon>
        <taxon>Rhabditomorpha</taxon>
        <taxon>Rhabditoidea</taxon>
        <taxon>Rhabditidae</taxon>
        <taxon>Peloderinae</taxon>
        <taxon>Caenorhabditis</taxon>
    </lineage>
</organism>
<protein>
    <submittedName>
        <fullName evidence="3">DUF4834 domain-containing protein</fullName>
    </submittedName>
</protein>
<dbReference type="eggNOG" id="ENOG502TISH">
    <property type="taxonomic scope" value="Eukaryota"/>
</dbReference>
<reference evidence="3" key="1">
    <citation type="submission" date="2016-11" db="UniProtKB">
        <authorList>
            <consortium name="WormBaseParasite"/>
        </authorList>
    </citation>
    <scope>IDENTIFICATION</scope>
</reference>
<keyword evidence="2" id="KW-1185">Reference proteome</keyword>
<dbReference type="AlphaFoldDB" id="A0A1I7TID0"/>
<keyword evidence="1" id="KW-1133">Transmembrane helix</keyword>
<proteinExistence type="predicted"/>
<evidence type="ECO:0000256" key="1">
    <source>
        <dbReference type="SAM" id="Phobius"/>
    </source>
</evidence>
<keyword evidence="1" id="KW-0812">Transmembrane</keyword>
<feature type="transmembrane region" description="Helical" evidence="1">
    <location>
        <begin position="45"/>
        <end position="65"/>
    </location>
</feature>
<keyword evidence="1" id="KW-0472">Membrane</keyword>